<evidence type="ECO:0000313" key="2">
    <source>
        <dbReference type="Proteomes" id="UP000011083"/>
    </source>
</evidence>
<name>L8GLT3_ACACF</name>
<dbReference type="GeneID" id="14914436"/>
<proteinExistence type="predicted"/>
<dbReference type="KEGG" id="acan:ACA1_076520"/>
<organism evidence="1 2">
    <name type="scientific">Acanthamoeba castellanii (strain ATCC 30010 / Neff)</name>
    <dbReference type="NCBI Taxonomy" id="1257118"/>
    <lineage>
        <taxon>Eukaryota</taxon>
        <taxon>Amoebozoa</taxon>
        <taxon>Discosea</taxon>
        <taxon>Longamoebia</taxon>
        <taxon>Centramoebida</taxon>
        <taxon>Acanthamoebidae</taxon>
        <taxon>Acanthamoeba</taxon>
    </lineage>
</organism>
<sequence>MDNNCEIDKDAKLIVKGKACMSNVKQAKGSLSVVVGGGCNDEVVRKVFDNFMASGAVPNVFTELVSSSKKQPPQL</sequence>
<dbReference type="RefSeq" id="XP_004335812.1">
    <property type="nucleotide sequence ID" value="XM_004335764.1"/>
</dbReference>
<dbReference type="Proteomes" id="UP000011083">
    <property type="component" value="Unassembled WGS sequence"/>
</dbReference>
<accession>L8GLT3</accession>
<keyword evidence="2" id="KW-1185">Reference proteome</keyword>
<reference evidence="1 2" key="1">
    <citation type="journal article" date="2013" name="Genome Biol.">
        <title>Genome of Acanthamoeba castellanii highlights extensive lateral gene transfer and early evolution of tyrosine kinase signaling.</title>
        <authorList>
            <person name="Clarke M."/>
            <person name="Lohan A.J."/>
            <person name="Liu B."/>
            <person name="Lagkouvardos I."/>
            <person name="Roy S."/>
            <person name="Zafar N."/>
            <person name="Bertelli C."/>
            <person name="Schilde C."/>
            <person name="Kianianmomeni A."/>
            <person name="Burglin T.R."/>
            <person name="Frech C."/>
            <person name="Turcotte B."/>
            <person name="Kopec K.O."/>
            <person name="Synnott J.M."/>
            <person name="Choo C."/>
            <person name="Paponov I."/>
            <person name="Finkler A."/>
            <person name="Soon Heng Tan C."/>
            <person name="Hutchins A.P."/>
            <person name="Weinmeier T."/>
            <person name="Rattei T."/>
            <person name="Chu J.S."/>
            <person name="Gimenez G."/>
            <person name="Irimia M."/>
            <person name="Rigden D.J."/>
            <person name="Fitzpatrick D.A."/>
            <person name="Lorenzo-Morales J."/>
            <person name="Bateman A."/>
            <person name="Chiu C.H."/>
            <person name="Tang P."/>
            <person name="Hegemann P."/>
            <person name="Fromm H."/>
            <person name="Raoult D."/>
            <person name="Greub G."/>
            <person name="Miranda-Saavedra D."/>
            <person name="Chen N."/>
            <person name="Nash P."/>
            <person name="Ginger M.L."/>
            <person name="Horn M."/>
            <person name="Schaap P."/>
            <person name="Caler L."/>
            <person name="Loftus B."/>
        </authorList>
    </citation>
    <scope>NUCLEOTIDE SEQUENCE [LARGE SCALE GENOMIC DNA]</scope>
    <source>
        <strain evidence="1 2">Neff</strain>
    </source>
</reference>
<dbReference type="AlphaFoldDB" id="L8GLT3"/>
<gene>
    <name evidence="1" type="ORF">ACA1_076520</name>
</gene>
<protein>
    <submittedName>
        <fullName evidence="1">Uncharacterized protein</fullName>
    </submittedName>
</protein>
<dbReference type="VEuPathDB" id="AmoebaDB:ACA1_076520"/>
<dbReference type="EMBL" id="KB008074">
    <property type="protein sequence ID" value="ELR13799.1"/>
    <property type="molecule type" value="Genomic_DNA"/>
</dbReference>
<evidence type="ECO:0000313" key="1">
    <source>
        <dbReference type="EMBL" id="ELR13799.1"/>
    </source>
</evidence>